<evidence type="ECO:0000313" key="2">
    <source>
        <dbReference type="EMBL" id="CAJ1069248.1"/>
    </source>
</evidence>
<feature type="region of interest" description="Disordered" evidence="1">
    <location>
        <begin position="1"/>
        <end position="28"/>
    </location>
</feature>
<dbReference type="AlphaFoldDB" id="A0AAV1G9M1"/>
<protein>
    <submittedName>
        <fullName evidence="2">Uncharacterized protein</fullName>
    </submittedName>
</protein>
<proteinExistence type="predicted"/>
<name>A0AAV1G9M1_XYRNO</name>
<organism evidence="2 3">
    <name type="scientific">Xyrichtys novacula</name>
    <name type="common">Pearly razorfish</name>
    <name type="synonym">Hemipteronotus novacula</name>
    <dbReference type="NCBI Taxonomy" id="13765"/>
    <lineage>
        <taxon>Eukaryota</taxon>
        <taxon>Metazoa</taxon>
        <taxon>Chordata</taxon>
        <taxon>Craniata</taxon>
        <taxon>Vertebrata</taxon>
        <taxon>Euteleostomi</taxon>
        <taxon>Actinopterygii</taxon>
        <taxon>Neopterygii</taxon>
        <taxon>Teleostei</taxon>
        <taxon>Neoteleostei</taxon>
        <taxon>Acanthomorphata</taxon>
        <taxon>Eupercaria</taxon>
        <taxon>Labriformes</taxon>
        <taxon>Labridae</taxon>
        <taxon>Xyrichtys</taxon>
    </lineage>
</organism>
<feature type="compositionally biased region" description="Basic residues" evidence="1">
    <location>
        <begin position="86"/>
        <end position="99"/>
    </location>
</feature>
<dbReference type="Proteomes" id="UP001178508">
    <property type="component" value="Chromosome 12"/>
</dbReference>
<accession>A0AAV1G9M1</accession>
<keyword evidence="3" id="KW-1185">Reference proteome</keyword>
<feature type="region of interest" description="Disordered" evidence="1">
    <location>
        <begin position="40"/>
        <end position="99"/>
    </location>
</feature>
<gene>
    <name evidence="2" type="ORF">XNOV1_A040631</name>
</gene>
<evidence type="ECO:0000313" key="3">
    <source>
        <dbReference type="Proteomes" id="UP001178508"/>
    </source>
</evidence>
<reference evidence="2" key="1">
    <citation type="submission" date="2023-08" db="EMBL/GenBank/DDBJ databases">
        <authorList>
            <person name="Alioto T."/>
            <person name="Alioto T."/>
            <person name="Gomez Garrido J."/>
        </authorList>
    </citation>
    <scope>NUCLEOTIDE SEQUENCE</scope>
</reference>
<sequence length="99" mass="11045">MPTASGATGRVDVGVDGPKRNTKPNRNCDSYLQLYQEQKKRNKIHVLPNVQETTSPSVKDESEVANEETPQENSSTEDQTPEKTTTKKRSKKSRLCAIL</sequence>
<evidence type="ECO:0000256" key="1">
    <source>
        <dbReference type="SAM" id="MobiDB-lite"/>
    </source>
</evidence>
<dbReference type="EMBL" id="OY660875">
    <property type="protein sequence ID" value="CAJ1069248.1"/>
    <property type="molecule type" value="Genomic_DNA"/>
</dbReference>